<evidence type="ECO:0000313" key="2">
    <source>
        <dbReference type="Proteomes" id="UP000055019"/>
    </source>
</evidence>
<accession>A0A158K3X4</accession>
<gene>
    <name evidence="1" type="ORF">AWB74_04880</name>
</gene>
<comment type="caution">
    <text evidence="1">The sequence shown here is derived from an EMBL/GenBank/DDBJ whole genome shotgun (WGS) entry which is preliminary data.</text>
</comment>
<keyword evidence="2" id="KW-1185">Reference proteome</keyword>
<dbReference type="EMBL" id="FCOM02000025">
    <property type="protein sequence ID" value="SAL75816.1"/>
    <property type="molecule type" value="Genomic_DNA"/>
</dbReference>
<evidence type="ECO:0000313" key="1">
    <source>
        <dbReference type="EMBL" id="SAL75816.1"/>
    </source>
</evidence>
<organism evidence="1 2">
    <name type="scientific">Caballeronia arvi</name>
    <dbReference type="NCBI Taxonomy" id="1777135"/>
    <lineage>
        <taxon>Bacteria</taxon>
        <taxon>Pseudomonadati</taxon>
        <taxon>Pseudomonadota</taxon>
        <taxon>Betaproteobacteria</taxon>
        <taxon>Burkholderiales</taxon>
        <taxon>Burkholderiaceae</taxon>
        <taxon>Caballeronia</taxon>
    </lineage>
</organism>
<dbReference type="AlphaFoldDB" id="A0A158K3X4"/>
<name>A0A158K3X4_9BURK</name>
<protein>
    <submittedName>
        <fullName evidence="1">Uncharacterized protein</fullName>
    </submittedName>
</protein>
<proteinExistence type="predicted"/>
<dbReference type="Proteomes" id="UP000055019">
    <property type="component" value="Unassembled WGS sequence"/>
</dbReference>
<reference evidence="1" key="1">
    <citation type="submission" date="2016-01" db="EMBL/GenBank/DDBJ databases">
        <authorList>
            <person name="Peeters C."/>
        </authorList>
    </citation>
    <scope>NUCLEOTIDE SEQUENCE [LARGE SCALE GENOMIC DNA]</scope>
    <source>
        <strain evidence="1">LMG 29317</strain>
    </source>
</reference>
<sequence>MRELGSFKRWFSIQQAATLLQGAFGEHITESDVLEHVNAGHIPVWWDATERYAVSIARGCHCFGTRANQPAAGIGRALTPREREQWFRQSDCVQMLDGIYRIALDARQDREEIFDGEQAGKIIFSDGVLLRDADGESLLQVLRRMPGRPTGSKEARDFIVDLEFPTSDSFRIASTDLRALLNGDEPVAERSGASNGQKERETLLKQVGALATLLSEKTSAYRRGDKPNASQIADAVEAIIGEIPDANTHGLGRSSVRASITEGIALLRR</sequence>